<keyword evidence="5" id="KW-1185">Reference proteome</keyword>
<gene>
    <name evidence="4" type="ORF">RB636_38085</name>
</gene>
<feature type="compositionally biased region" description="Pro residues" evidence="1">
    <location>
        <begin position="1"/>
        <end position="18"/>
    </location>
</feature>
<feature type="transmembrane region" description="Helical" evidence="2">
    <location>
        <begin position="168"/>
        <end position="187"/>
    </location>
</feature>
<comment type="caution">
    <text evidence="4">The sequence shown here is derived from an EMBL/GenBank/DDBJ whole genome shotgun (WGS) entry which is preliminary data.</text>
</comment>
<organism evidence="4 5">
    <name type="scientific">Streptomyces chrestomyceticus</name>
    <dbReference type="NCBI Taxonomy" id="68185"/>
    <lineage>
        <taxon>Bacteria</taxon>
        <taxon>Bacillati</taxon>
        <taxon>Actinomycetota</taxon>
        <taxon>Actinomycetes</taxon>
        <taxon>Kitasatosporales</taxon>
        <taxon>Streptomycetaceae</taxon>
        <taxon>Streptomyces</taxon>
    </lineage>
</organism>
<dbReference type="RefSeq" id="WP_331789872.1">
    <property type="nucleotide sequence ID" value="NZ_JAVFKM010000035.1"/>
</dbReference>
<dbReference type="EMBL" id="JAVFKM010000035">
    <property type="protein sequence ID" value="MEF3118973.1"/>
    <property type="molecule type" value="Genomic_DNA"/>
</dbReference>
<feature type="transmembrane region" description="Helical" evidence="2">
    <location>
        <begin position="199"/>
        <end position="221"/>
    </location>
</feature>
<evidence type="ECO:0000256" key="2">
    <source>
        <dbReference type="SAM" id="Phobius"/>
    </source>
</evidence>
<keyword evidence="2" id="KW-1133">Transmembrane helix</keyword>
<feature type="transmembrane region" description="Helical" evidence="2">
    <location>
        <begin position="31"/>
        <end position="57"/>
    </location>
</feature>
<keyword evidence="2" id="KW-0472">Membrane</keyword>
<sequence>MSHIPVGPPLPGFPPSDGFPPTGGPALRPTWGLAIALTVLLSLVIATDVLALGADLNMRAVLDSLATTTEKQADRADMLYGVAALLQGTLLIPTAVVFIIWFHRSRVNAEHYTRDVCTLGSGWAIGSWFIPIGNLWLPFRVARETWESSAQPAPDGSGRKASTLLLRAWWLLWVLTLIIGRIGSTLYDKADLPHTLRLAVSVVALSDLLDLAAAVLAILFVRKLSRMQQIPAAPYAPYGAPTHPAP</sequence>
<reference evidence="4 5" key="1">
    <citation type="submission" date="2023-08" db="EMBL/GenBank/DDBJ databases">
        <authorList>
            <person name="Sharma P."/>
            <person name="Verma V."/>
            <person name="Mohan M.K."/>
            <person name="Dubey A.K."/>
        </authorList>
    </citation>
    <scope>NUCLEOTIDE SEQUENCE [LARGE SCALE GENOMIC DNA]</scope>
    <source>
        <strain evidence="4 5">ADP4</strain>
    </source>
</reference>
<accession>A0ABU7X842</accession>
<evidence type="ECO:0000313" key="5">
    <source>
        <dbReference type="Proteomes" id="UP001348265"/>
    </source>
</evidence>
<feature type="region of interest" description="Disordered" evidence="1">
    <location>
        <begin position="1"/>
        <end position="21"/>
    </location>
</feature>
<evidence type="ECO:0000313" key="4">
    <source>
        <dbReference type="EMBL" id="MEF3118973.1"/>
    </source>
</evidence>
<dbReference type="Proteomes" id="UP001348265">
    <property type="component" value="Unassembled WGS sequence"/>
</dbReference>
<dbReference type="InterPro" id="IPR025565">
    <property type="entry name" value="DUF4328"/>
</dbReference>
<keyword evidence="2" id="KW-0812">Transmembrane</keyword>
<evidence type="ECO:0000256" key="1">
    <source>
        <dbReference type="SAM" id="MobiDB-lite"/>
    </source>
</evidence>
<feature type="transmembrane region" description="Helical" evidence="2">
    <location>
        <begin position="78"/>
        <end position="102"/>
    </location>
</feature>
<name>A0ABU7X842_9ACTN</name>
<dbReference type="Pfam" id="PF14219">
    <property type="entry name" value="DUF4328"/>
    <property type="match status" value="1"/>
</dbReference>
<feature type="domain" description="DUF4328" evidence="3">
    <location>
        <begin position="69"/>
        <end position="225"/>
    </location>
</feature>
<protein>
    <submittedName>
        <fullName evidence="4">DUF4328 domain-containing protein</fullName>
    </submittedName>
</protein>
<evidence type="ECO:0000259" key="3">
    <source>
        <dbReference type="Pfam" id="PF14219"/>
    </source>
</evidence>
<feature type="transmembrane region" description="Helical" evidence="2">
    <location>
        <begin position="122"/>
        <end position="139"/>
    </location>
</feature>
<proteinExistence type="predicted"/>